<reference evidence="2 3" key="1">
    <citation type="submission" date="2020-08" db="EMBL/GenBank/DDBJ databases">
        <title>Genomic Encyclopedia of Type Strains, Phase IV (KMG-V): Genome sequencing to study the core and pangenomes of soil and plant-associated prokaryotes.</title>
        <authorList>
            <person name="Whitman W."/>
        </authorList>
    </citation>
    <scope>NUCLEOTIDE SEQUENCE [LARGE SCALE GENOMIC DNA]</scope>
    <source>
        <strain evidence="2 3">X5P2</strain>
    </source>
</reference>
<dbReference type="EMBL" id="JACHEB010000001">
    <property type="protein sequence ID" value="MBB5326504.1"/>
    <property type="molecule type" value="Genomic_DNA"/>
</dbReference>
<feature type="signal peptide" evidence="1">
    <location>
        <begin position="1"/>
        <end position="21"/>
    </location>
</feature>
<feature type="chain" id="PRO_5040834306" description="DUF4412 domain-containing protein" evidence="1">
    <location>
        <begin position="22"/>
        <end position="191"/>
    </location>
</feature>
<evidence type="ECO:0000313" key="3">
    <source>
        <dbReference type="Proteomes" id="UP000535182"/>
    </source>
</evidence>
<dbReference type="Proteomes" id="UP000535182">
    <property type="component" value="Unassembled WGS sequence"/>
</dbReference>
<accession>A0A9X0QA10</accession>
<proteinExistence type="predicted"/>
<organism evidence="2 3">
    <name type="scientific">Tunturiibacter gelidiferens</name>
    <dbReference type="NCBI Taxonomy" id="3069689"/>
    <lineage>
        <taxon>Bacteria</taxon>
        <taxon>Pseudomonadati</taxon>
        <taxon>Acidobacteriota</taxon>
        <taxon>Terriglobia</taxon>
        <taxon>Terriglobales</taxon>
        <taxon>Acidobacteriaceae</taxon>
        <taxon>Tunturiibacter</taxon>
    </lineage>
</organism>
<dbReference type="RefSeq" id="WP_260697928.1">
    <property type="nucleotide sequence ID" value="NZ_JACHEB010000001.1"/>
</dbReference>
<evidence type="ECO:0000313" key="2">
    <source>
        <dbReference type="EMBL" id="MBB5326504.1"/>
    </source>
</evidence>
<keyword evidence="3" id="KW-1185">Reference proteome</keyword>
<evidence type="ECO:0008006" key="4">
    <source>
        <dbReference type="Google" id="ProtNLM"/>
    </source>
</evidence>
<sequence length="191" mass="21034">MILKSFVVAAICLLAVHPGFARDKYETIDAQAFGTGTQMGQNIGVTLNIYEFSTPADRVTLVQAYEKGQNQGLVNALSRMKAVGHVEITGTLGYDCAYIRMTATPTGRKIVFVTNRQIRFGEAFFDTQSQSYNLTAGVLELNDQDKSKSTGILYPEAQLTMNKEGQLTLDLNQNPWRLSDLLDWKGTAGVN</sequence>
<comment type="caution">
    <text evidence="2">The sequence shown here is derived from an EMBL/GenBank/DDBJ whole genome shotgun (WGS) entry which is preliminary data.</text>
</comment>
<dbReference type="AlphaFoldDB" id="A0A9X0QA10"/>
<keyword evidence="1" id="KW-0732">Signal</keyword>
<evidence type="ECO:0000256" key="1">
    <source>
        <dbReference type="SAM" id="SignalP"/>
    </source>
</evidence>
<gene>
    <name evidence="2" type="ORF">HDF14_000098</name>
</gene>
<name>A0A9X0QA10_9BACT</name>
<protein>
    <recommendedName>
        <fullName evidence="4">DUF4412 domain-containing protein</fullName>
    </recommendedName>
</protein>